<organism evidence="2 3">
    <name type="scientific">Candidatus Thiomargarita nelsonii</name>
    <dbReference type="NCBI Taxonomy" id="1003181"/>
    <lineage>
        <taxon>Bacteria</taxon>
        <taxon>Pseudomonadati</taxon>
        <taxon>Pseudomonadota</taxon>
        <taxon>Gammaproteobacteria</taxon>
        <taxon>Thiotrichales</taxon>
        <taxon>Thiotrichaceae</taxon>
        <taxon>Thiomargarita</taxon>
    </lineage>
</organism>
<dbReference type="InterPro" id="IPR016187">
    <property type="entry name" value="CTDL_fold"/>
</dbReference>
<dbReference type="InterPro" id="IPR042095">
    <property type="entry name" value="SUMF_sf"/>
</dbReference>
<proteinExistence type="predicted"/>
<dbReference type="Pfam" id="PF03781">
    <property type="entry name" value="FGE-sulfatase"/>
    <property type="match status" value="1"/>
</dbReference>
<dbReference type="SUPFAM" id="SSF56436">
    <property type="entry name" value="C-type lectin-like"/>
    <property type="match status" value="1"/>
</dbReference>
<dbReference type="EMBL" id="JSZA02000011">
    <property type="protein sequence ID" value="TGO03571.1"/>
    <property type="molecule type" value="Genomic_DNA"/>
</dbReference>
<dbReference type="InterPro" id="IPR051043">
    <property type="entry name" value="Sulfatase_Mod_Factor_Kinase"/>
</dbReference>
<gene>
    <name evidence="2" type="ORF">PN36_04215</name>
</gene>
<dbReference type="GO" id="GO:0120147">
    <property type="term" value="F:formylglycine-generating oxidase activity"/>
    <property type="evidence" value="ECO:0007669"/>
    <property type="project" value="TreeGrafter"/>
</dbReference>
<keyword evidence="3" id="KW-1185">Reference proteome</keyword>
<evidence type="ECO:0000313" key="2">
    <source>
        <dbReference type="EMBL" id="TGO03571.1"/>
    </source>
</evidence>
<dbReference type="PANTHER" id="PTHR23150:SF35">
    <property type="entry name" value="BLL6746 PROTEIN"/>
    <property type="match status" value="1"/>
</dbReference>
<dbReference type="PANTHER" id="PTHR23150">
    <property type="entry name" value="SULFATASE MODIFYING FACTOR 1, 2"/>
    <property type="match status" value="1"/>
</dbReference>
<comment type="caution">
    <text evidence="2">The sequence shown here is derived from an EMBL/GenBank/DDBJ whole genome shotgun (WGS) entry which is preliminary data.</text>
</comment>
<dbReference type="InterPro" id="IPR005532">
    <property type="entry name" value="SUMF_dom"/>
</dbReference>
<evidence type="ECO:0000259" key="1">
    <source>
        <dbReference type="Pfam" id="PF03781"/>
    </source>
</evidence>
<name>A0A4E0R6R0_9GAMM</name>
<accession>A0A4E0R6R0</accession>
<protein>
    <recommendedName>
        <fullName evidence="1">Sulfatase-modifying factor enzyme-like domain-containing protein</fullName>
    </recommendedName>
</protein>
<evidence type="ECO:0000313" key="3">
    <source>
        <dbReference type="Proteomes" id="UP000030428"/>
    </source>
</evidence>
<sequence length="265" mass="30331">MVAEEQRLFQLRQEMTQELQPPPEIFRDRLQAGGFGPQMVVIPAGRFQMGDMNVTVTSFQGGDEEKPVHSVSIKPFAIGRYEVTFLEYDRFTKATNREKPDDEGWGRCNRPVINVSWHDAMAYVQWLSTQTGRHYSLPTEAQWEYAARADTKTKYWWGDEIGYNRANCAGCGSQWDDKKTAPVGYFAPNPFGLYETVGNAWEWCADPWYSYSDESSQNEEFRLLRGGSWFLSPKGCRAASRSRSQPNSRNNLVGFRVVCEIDSAK</sequence>
<dbReference type="Gene3D" id="3.90.1580.10">
    <property type="entry name" value="paralog of FGE (formylglycine-generating enzyme)"/>
    <property type="match status" value="1"/>
</dbReference>
<feature type="domain" description="Sulfatase-modifying factor enzyme-like" evidence="1">
    <location>
        <begin position="37"/>
        <end position="258"/>
    </location>
</feature>
<reference evidence="2 3" key="1">
    <citation type="journal article" date="2016" name="Front. Microbiol.">
        <title>Single-Cell (Meta-)Genomics of a Dimorphic Candidatus Thiomargarita nelsonii Reveals Genomic Plasticity.</title>
        <authorList>
            <person name="Flood B.E."/>
            <person name="Fliss P."/>
            <person name="Jones D.S."/>
            <person name="Dick G.J."/>
            <person name="Jain S."/>
            <person name="Kaster A.K."/>
            <person name="Winkel M."/>
            <person name="Mussmann M."/>
            <person name="Bailey J."/>
        </authorList>
    </citation>
    <scope>NUCLEOTIDE SEQUENCE [LARGE SCALE GENOMIC DNA]</scope>
    <source>
        <strain evidence="2">Hydrate Ridge</strain>
    </source>
</reference>
<dbReference type="AlphaFoldDB" id="A0A4E0R6R0"/>
<dbReference type="Proteomes" id="UP000030428">
    <property type="component" value="Unassembled WGS sequence"/>
</dbReference>